<dbReference type="Gene3D" id="3.30.63.10">
    <property type="entry name" value="Guanylate Kinase phosphate binding domain"/>
    <property type="match status" value="1"/>
</dbReference>
<name>A0A1F5QZV9_9BACT</name>
<evidence type="ECO:0000256" key="11">
    <source>
        <dbReference type="ARBA" id="ARBA00030128"/>
    </source>
</evidence>
<dbReference type="Proteomes" id="UP000177230">
    <property type="component" value="Unassembled WGS sequence"/>
</dbReference>
<dbReference type="PANTHER" id="PTHR23117">
    <property type="entry name" value="GUANYLATE KINASE-RELATED"/>
    <property type="match status" value="1"/>
</dbReference>
<protein>
    <recommendedName>
        <fullName evidence="5 13">Guanylate kinase</fullName>
        <ecNumber evidence="4 13">2.7.4.8</ecNumber>
    </recommendedName>
    <alternativeName>
        <fullName evidence="11 13">GMP kinase</fullName>
    </alternativeName>
</protein>
<dbReference type="InterPro" id="IPR020590">
    <property type="entry name" value="Guanylate_kinase_CS"/>
</dbReference>
<comment type="catalytic activity">
    <reaction evidence="12 13">
        <text>GMP + ATP = GDP + ADP</text>
        <dbReference type="Rhea" id="RHEA:20780"/>
        <dbReference type="ChEBI" id="CHEBI:30616"/>
        <dbReference type="ChEBI" id="CHEBI:58115"/>
        <dbReference type="ChEBI" id="CHEBI:58189"/>
        <dbReference type="ChEBI" id="CHEBI:456216"/>
        <dbReference type="EC" id="2.7.4.8"/>
    </reaction>
</comment>
<dbReference type="PANTHER" id="PTHR23117:SF13">
    <property type="entry name" value="GUANYLATE KINASE"/>
    <property type="match status" value="1"/>
</dbReference>
<dbReference type="FunFam" id="3.30.63.10:FF:000005">
    <property type="entry name" value="Guanylate kinase"/>
    <property type="match status" value="1"/>
</dbReference>
<dbReference type="CDD" id="cd00071">
    <property type="entry name" value="GMPK"/>
    <property type="match status" value="1"/>
</dbReference>
<dbReference type="GO" id="GO:0005829">
    <property type="term" value="C:cytosol"/>
    <property type="evidence" value="ECO:0007669"/>
    <property type="project" value="TreeGrafter"/>
</dbReference>
<evidence type="ECO:0000256" key="8">
    <source>
        <dbReference type="ARBA" id="ARBA00022741"/>
    </source>
</evidence>
<dbReference type="EC" id="2.7.4.8" evidence="4 13"/>
<evidence type="ECO:0000313" key="15">
    <source>
        <dbReference type="EMBL" id="OGF07191.1"/>
    </source>
</evidence>
<dbReference type="InterPro" id="IPR017665">
    <property type="entry name" value="Guanylate_kinase"/>
</dbReference>
<keyword evidence="6 13" id="KW-0963">Cytoplasm</keyword>
<dbReference type="PROSITE" id="PS00856">
    <property type="entry name" value="GUANYLATE_KINASE_1"/>
    <property type="match status" value="1"/>
</dbReference>
<comment type="caution">
    <text evidence="15">The sequence shown here is derived from an EMBL/GenBank/DDBJ whole genome shotgun (WGS) entry which is preliminary data.</text>
</comment>
<dbReference type="InterPro" id="IPR027417">
    <property type="entry name" value="P-loop_NTPase"/>
</dbReference>
<comment type="function">
    <text evidence="1 13">Essential for recycling GMP and indirectly, cGMP.</text>
</comment>
<dbReference type="SUPFAM" id="SSF52540">
    <property type="entry name" value="P-loop containing nucleoside triphosphate hydrolases"/>
    <property type="match status" value="1"/>
</dbReference>
<dbReference type="PROSITE" id="PS50052">
    <property type="entry name" value="GUANYLATE_KINASE_2"/>
    <property type="match status" value="1"/>
</dbReference>
<comment type="subcellular location">
    <subcellularLocation>
        <location evidence="2 13">Cytoplasm</location>
    </subcellularLocation>
</comment>
<dbReference type="InterPro" id="IPR008145">
    <property type="entry name" value="GK/Ca_channel_bsu"/>
</dbReference>
<evidence type="ECO:0000256" key="3">
    <source>
        <dbReference type="ARBA" id="ARBA00005790"/>
    </source>
</evidence>
<dbReference type="Gene3D" id="3.40.50.300">
    <property type="entry name" value="P-loop containing nucleotide triphosphate hydrolases"/>
    <property type="match status" value="2"/>
</dbReference>
<keyword evidence="10 13" id="KW-0067">ATP-binding</keyword>
<dbReference type="Pfam" id="PF00625">
    <property type="entry name" value="Guanylate_kin"/>
    <property type="match status" value="1"/>
</dbReference>
<dbReference type="InterPro" id="IPR008144">
    <property type="entry name" value="Guanylate_kin-like_dom"/>
</dbReference>
<keyword evidence="8 13" id="KW-0547">Nucleotide-binding</keyword>
<evidence type="ECO:0000256" key="6">
    <source>
        <dbReference type="ARBA" id="ARBA00022490"/>
    </source>
</evidence>
<organism evidence="15 16">
    <name type="scientific">Candidatus Edwardsbacteria bacterium GWF2_54_11</name>
    <dbReference type="NCBI Taxonomy" id="1817851"/>
    <lineage>
        <taxon>Bacteria</taxon>
        <taxon>Candidatus Edwardsiibacteriota</taxon>
    </lineage>
</organism>
<accession>A0A1F5QZV9</accession>
<dbReference type="GO" id="GO:0004385">
    <property type="term" value="F:GMP kinase activity"/>
    <property type="evidence" value="ECO:0007669"/>
    <property type="project" value="UniProtKB-UniRule"/>
</dbReference>
<evidence type="ECO:0000256" key="4">
    <source>
        <dbReference type="ARBA" id="ARBA00012961"/>
    </source>
</evidence>
<evidence type="ECO:0000256" key="12">
    <source>
        <dbReference type="ARBA" id="ARBA00048594"/>
    </source>
</evidence>
<feature type="domain" description="Guanylate kinase-like" evidence="14">
    <location>
        <begin position="8"/>
        <end position="186"/>
    </location>
</feature>
<keyword evidence="7 13" id="KW-0808">Transferase</keyword>
<dbReference type="AlphaFoldDB" id="A0A1F5QZV9"/>
<gene>
    <name evidence="13" type="primary">gmk</name>
    <name evidence="15" type="ORF">A2024_09750</name>
</gene>
<evidence type="ECO:0000313" key="16">
    <source>
        <dbReference type="Proteomes" id="UP000177230"/>
    </source>
</evidence>
<dbReference type="NCBIfam" id="TIGR03263">
    <property type="entry name" value="guanyl_kin"/>
    <property type="match status" value="1"/>
</dbReference>
<sequence length="204" mass="23212">MHNLTRQGFPIILSAPSGAGKTSLCRKVVERHPEIVYSISVTSRPPRPNEKHGQDYHFVSAADFEEMLESDALVEWAMVHDNYYGTPRKDISGQLEQGRDVIMDIDTVGARSVKKTYPQAISIFVIPPSIEALKQRLMSRATDSDEVISKRLNKARLEMEQIGDFDYWLVNDDLNQAIDAVVAIIRAERLRLSRYNKDEIIKII</sequence>
<evidence type="ECO:0000256" key="7">
    <source>
        <dbReference type="ARBA" id="ARBA00022679"/>
    </source>
</evidence>
<evidence type="ECO:0000256" key="2">
    <source>
        <dbReference type="ARBA" id="ARBA00004496"/>
    </source>
</evidence>
<feature type="binding site" evidence="13">
    <location>
        <begin position="15"/>
        <end position="22"/>
    </location>
    <ligand>
        <name>ATP</name>
        <dbReference type="ChEBI" id="CHEBI:30616"/>
    </ligand>
</feature>
<proteinExistence type="inferred from homology"/>
<evidence type="ECO:0000256" key="9">
    <source>
        <dbReference type="ARBA" id="ARBA00022777"/>
    </source>
</evidence>
<evidence type="ECO:0000259" key="14">
    <source>
        <dbReference type="PROSITE" id="PS50052"/>
    </source>
</evidence>
<dbReference type="EMBL" id="MFFM01000051">
    <property type="protein sequence ID" value="OGF07191.1"/>
    <property type="molecule type" value="Genomic_DNA"/>
</dbReference>
<comment type="similarity">
    <text evidence="3 13">Belongs to the guanylate kinase family.</text>
</comment>
<evidence type="ECO:0000256" key="13">
    <source>
        <dbReference type="HAMAP-Rule" id="MF_00328"/>
    </source>
</evidence>
<reference evidence="15 16" key="1">
    <citation type="journal article" date="2016" name="Nat. Commun.">
        <title>Thousands of microbial genomes shed light on interconnected biogeochemical processes in an aquifer system.</title>
        <authorList>
            <person name="Anantharaman K."/>
            <person name="Brown C.T."/>
            <person name="Hug L.A."/>
            <person name="Sharon I."/>
            <person name="Castelle C.J."/>
            <person name="Probst A.J."/>
            <person name="Thomas B.C."/>
            <person name="Singh A."/>
            <person name="Wilkins M.J."/>
            <person name="Karaoz U."/>
            <person name="Brodie E.L."/>
            <person name="Williams K.H."/>
            <person name="Hubbard S.S."/>
            <person name="Banfield J.F."/>
        </authorList>
    </citation>
    <scope>NUCLEOTIDE SEQUENCE [LARGE SCALE GENOMIC DNA]</scope>
</reference>
<evidence type="ECO:0000256" key="1">
    <source>
        <dbReference type="ARBA" id="ARBA00003531"/>
    </source>
</evidence>
<dbReference type="GO" id="GO:0005524">
    <property type="term" value="F:ATP binding"/>
    <property type="evidence" value="ECO:0007669"/>
    <property type="project" value="UniProtKB-UniRule"/>
</dbReference>
<dbReference type="SMART" id="SM00072">
    <property type="entry name" value="GuKc"/>
    <property type="match status" value="1"/>
</dbReference>
<evidence type="ECO:0000256" key="10">
    <source>
        <dbReference type="ARBA" id="ARBA00022840"/>
    </source>
</evidence>
<keyword evidence="9 13" id="KW-0418">Kinase</keyword>
<evidence type="ECO:0000256" key="5">
    <source>
        <dbReference type="ARBA" id="ARBA00016296"/>
    </source>
</evidence>
<dbReference type="HAMAP" id="MF_00328">
    <property type="entry name" value="Guanylate_kinase"/>
    <property type="match status" value="1"/>
</dbReference>